<keyword evidence="3" id="KW-0507">mRNA processing</keyword>
<dbReference type="OMA" id="GHPYSGH"/>
<dbReference type="SUPFAM" id="SSF54928">
    <property type="entry name" value="RNA-binding domain, RBD"/>
    <property type="match status" value="1"/>
</dbReference>
<evidence type="ECO:0000256" key="4">
    <source>
        <dbReference type="ARBA" id="ARBA00022884"/>
    </source>
</evidence>
<feature type="compositionally biased region" description="Basic and acidic residues" evidence="7">
    <location>
        <begin position="607"/>
        <end position="620"/>
    </location>
</feature>
<evidence type="ECO:0000313" key="10">
    <source>
        <dbReference type="Proteomes" id="UP000198287"/>
    </source>
</evidence>
<protein>
    <submittedName>
        <fullName evidence="9">Cleavage and polyadenylation specificity factor subunit 6</fullName>
    </submittedName>
</protein>
<feature type="domain" description="RRM" evidence="8">
    <location>
        <begin position="188"/>
        <end position="268"/>
    </location>
</feature>
<evidence type="ECO:0000313" key="9">
    <source>
        <dbReference type="EMBL" id="OXA39006.1"/>
    </source>
</evidence>
<keyword evidence="10" id="KW-1185">Reference proteome</keyword>
<dbReference type="OrthoDB" id="10065185at2759"/>
<proteinExistence type="inferred from homology"/>
<evidence type="ECO:0000256" key="5">
    <source>
        <dbReference type="ARBA" id="ARBA00023242"/>
    </source>
</evidence>
<feature type="compositionally biased region" description="Basic and acidic residues" evidence="7">
    <location>
        <begin position="634"/>
        <end position="654"/>
    </location>
</feature>
<dbReference type="Pfam" id="PF25524">
    <property type="entry name" value="RSLD_CPSF6"/>
    <property type="match status" value="1"/>
</dbReference>
<dbReference type="PANTHER" id="PTHR23204">
    <property type="entry name" value="CLEAVAGE AND POLYADENYLATION SPECIFIC FACTOR"/>
    <property type="match status" value="1"/>
</dbReference>
<feature type="compositionally biased region" description="Polar residues" evidence="7">
    <location>
        <begin position="332"/>
        <end position="341"/>
    </location>
</feature>
<comment type="caution">
    <text evidence="9">The sequence shown here is derived from an EMBL/GenBank/DDBJ whole genome shotgun (WGS) entry which is preliminary data.</text>
</comment>
<dbReference type="InterPro" id="IPR057951">
    <property type="entry name" value="CPSF6/7_RSLD_N"/>
</dbReference>
<feature type="region of interest" description="Disordered" evidence="7">
    <location>
        <begin position="278"/>
        <end position="369"/>
    </location>
</feature>
<feature type="compositionally biased region" description="Basic and acidic residues" evidence="7">
    <location>
        <begin position="156"/>
        <end position="165"/>
    </location>
</feature>
<evidence type="ECO:0000256" key="7">
    <source>
        <dbReference type="SAM" id="MobiDB-lite"/>
    </source>
</evidence>
<dbReference type="SMART" id="SM00360">
    <property type="entry name" value="RRM"/>
    <property type="match status" value="1"/>
</dbReference>
<dbReference type="Proteomes" id="UP000198287">
    <property type="component" value="Unassembled WGS sequence"/>
</dbReference>
<dbReference type="GO" id="GO:0005634">
    <property type="term" value="C:nucleus"/>
    <property type="evidence" value="ECO:0007669"/>
    <property type="project" value="UniProtKB-SubCell"/>
</dbReference>
<keyword evidence="5" id="KW-0539">Nucleus</keyword>
<evidence type="ECO:0000259" key="8">
    <source>
        <dbReference type="PROSITE" id="PS50102"/>
    </source>
</evidence>
<dbReference type="PROSITE" id="PS50102">
    <property type="entry name" value="RRM"/>
    <property type="match status" value="1"/>
</dbReference>
<dbReference type="GO" id="GO:0006397">
    <property type="term" value="P:mRNA processing"/>
    <property type="evidence" value="ECO:0007669"/>
    <property type="project" value="UniProtKB-KW"/>
</dbReference>
<comment type="similarity">
    <text evidence="2">Belongs to the RRM CPSF6/7 family.</text>
</comment>
<dbReference type="AlphaFoldDB" id="A0A226D425"/>
<organism evidence="9 10">
    <name type="scientific">Folsomia candida</name>
    <name type="common">Springtail</name>
    <dbReference type="NCBI Taxonomy" id="158441"/>
    <lineage>
        <taxon>Eukaryota</taxon>
        <taxon>Metazoa</taxon>
        <taxon>Ecdysozoa</taxon>
        <taxon>Arthropoda</taxon>
        <taxon>Hexapoda</taxon>
        <taxon>Collembola</taxon>
        <taxon>Entomobryomorpha</taxon>
        <taxon>Isotomoidea</taxon>
        <taxon>Isotomidae</taxon>
        <taxon>Proisotominae</taxon>
        <taxon>Folsomia</taxon>
    </lineage>
</organism>
<keyword evidence="4 6" id="KW-0694">RNA-binding</keyword>
<feature type="compositionally biased region" description="Basic and acidic residues" evidence="7">
    <location>
        <begin position="670"/>
        <end position="679"/>
    </location>
</feature>
<feature type="compositionally biased region" description="Polar residues" evidence="7">
    <location>
        <begin position="134"/>
        <end position="155"/>
    </location>
</feature>
<evidence type="ECO:0000256" key="1">
    <source>
        <dbReference type="ARBA" id="ARBA00004123"/>
    </source>
</evidence>
<name>A0A226D425_FOLCA</name>
<comment type="subcellular location">
    <subcellularLocation>
        <location evidence="1">Nucleus</location>
    </subcellularLocation>
</comment>
<dbReference type="InterPro" id="IPR034772">
    <property type="entry name" value="CPSF6/7"/>
</dbReference>
<dbReference type="STRING" id="158441.A0A226D425"/>
<evidence type="ECO:0000256" key="3">
    <source>
        <dbReference type="ARBA" id="ARBA00022664"/>
    </source>
</evidence>
<accession>A0A226D425</accession>
<dbReference type="InterPro" id="IPR000504">
    <property type="entry name" value="RRM_dom"/>
</dbReference>
<dbReference type="InterPro" id="IPR012677">
    <property type="entry name" value="Nucleotide-bd_a/b_plait_sf"/>
</dbReference>
<reference evidence="9 10" key="1">
    <citation type="submission" date="2015-12" db="EMBL/GenBank/DDBJ databases">
        <title>The genome of Folsomia candida.</title>
        <authorList>
            <person name="Faddeeva A."/>
            <person name="Derks M.F."/>
            <person name="Anvar Y."/>
            <person name="Smit S."/>
            <person name="Van Straalen N."/>
            <person name="Roelofs D."/>
        </authorList>
    </citation>
    <scope>NUCLEOTIDE SEQUENCE [LARGE SCALE GENOMIC DNA]</scope>
    <source>
        <strain evidence="9 10">VU population</strain>
        <tissue evidence="9">Whole body</tissue>
    </source>
</reference>
<dbReference type="GO" id="GO:0003723">
    <property type="term" value="F:RNA binding"/>
    <property type="evidence" value="ECO:0007669"/>
    <property type="project" value="UniProtKB-UniRule"/>
</dbReference>
<evidence type="ECO:0000256" key="2">
    <source>
        <dbReference type="ARBA" id="ARBA00006265"/>
    </source>
</evidence>
<sequence>MDSPLTISSIVEDVSADRMMKKEEDTTTTTTMSICLEGNSPNNSNHNAVTKSLDVGGETTPCVDMNTNNIGIYDEMLQNDDDDIITGLSFVSAGDLYDDAVMGLLDDDFSQKTKGSDDDVFEREDDTTRRGAPIQSSIRGRGAQSSSQENNNDNTVKNDSHEHDLSPQNKDVVGCIGSRKHNSIAGRFAFYIGNLTWWTSIEDIKTCLKLVGVMDVLEIKIFECRANGQSKGYALVTFGSEGSMKLAGEQLDKTKIHNRIPTVKPDCKASSLYFESLTKTRPPPTLSTSSSNGEQTEGGSLAHRGSKADAGLGTSGTSIQLNGGMRYGGGTRSQLSQQQFHPRNFGPRLPPPPPTTWSHLGNPGGNRYPPPLPRGVNSMYYGPPRGPPPPMLMPGYGPPPPPPHQHTNYVDEWRGSPSGYNTSRHPRVHVNPAFLNRLPLENYTMTDEGVIFHPLPPEQSGLTSYNMNSEYEVIDSPERLIMSSRPGALTNSPHLEPSQATEAISCRGSYIISSTPIEEKHSNCDGLSDIELDVILDGNDKISSMAIQRAVEDASNGEYASAIETLVTAISIIRGSKVSKEKRTEVLVSSLQESLEGIEHQSYGRQNGDRPSHRDKKSDLARQSPPLGHFRSSRPRDYYSSSRRDYHHNYHDGRGNNSSNYYTERPSRRRSWDGRDRDFDFIPRSNKVARVDDGREQPWCRR</sequence>
<dbReference type="Pfam" id="PF00076">
    <property type="entry name" value="RRM_1"/>
    <property type="match status" value="1"/>
</dbReference>
<evidence type="ECO:0000256" key="6">
    <source>
        <dbReference type="PROSITE-ProRule" id="PRU00176"/>
    </source>
</evidence>
<feature type="region of interest" description="Disordered" evidence="7">
    <location>
        <begin position="598"/>
        <end position="679"/>
    </location>
</feature>
<dbReference type="EMBL" id="LNIX01000042">
    <property type="protein sequence ID" value="OXA39006.1"/>
    <property type="molecule type" value="Genomic_DNA"/>
</dbReference>
<dbReference type="Gene3D" id="3.30.70.330">
    <property type="match status" value="1"/>
</dbReference>
<gene>
    <name evidence="9" type="ORF">Fcan01_26251</name>
</gene>
<dbReference type="InterPro" id="IPR035979">
    <property type="entry name" value="RBD_domain_sf"/>
</dbReference>
<feature type="compositionally biased region" description="Low complexity" evidence="7">
    <location>
        <begin position="278"/>
        <end position="291"/>
    </location>
</feature>
<feature type="region of interest" description="Disordered" evidence="7">
    <location>
        <begin position="113"/>
        <end position="171"/>
    </location>
</feature>